<proteinExistence type="predicted"/>
<keyword evidence="3" id="KW-1185">Reference proteome</keyword>
<reference evidence="2" key="1">
    <citation type="submission" date="2020-08" db="EMBL/GenBank/DDBJ databases">
        <title>Genomic Encyclopedia of Type Strains, Phase IV (KMG-V): Genome sequencing to study the core and pangenomes of soil and plant-associated prokaryotes.</title>
        <authorList>
            <person name="Whitman W."/>
        </authorList>
    </citation>
    <scope>NUCLEOTIDE SEQUENCE [LARGE SCALE GENOMIC DNA]</scope>
    <source>
        <strain evidence="2">M8UP27</strain>
    </source>
</reference>
<sequence>MTLLNAPEFDNRRETRNRNLLIASGVLIVLLVVLGMGGFLLGHGWFFSNLPAEHKVSNFFGALETQDYGKAFAIYTNDPDWQQHPERHVDYPLKRFTEDWTTASPVGAPIRSHHVDISKTDGTGAFGSGIIVAVRVNGDHKIFMWYERKDGTLTEPAPHELQYD</sequence>
<dbReference type="AlphaFoldDB" id="A0A7W8MSI8"/>
<protein>
    <submittedName>
        <fullName evidence="2">Uncharacterized protein</fullName>
    </submittedName>
</protein>
<keyword evidence="1" id="KW-0812">Transmembrane</keyword>
<keyword evidence="1" id="KW-0472">Membrane</keyword>
<feature type="transmembrane region" description="Helical" evidence="1">
    <location>
        <begin position="20"/>
        <end position="47"/>
    </location>
</feature>
<dbReference type="EMBL" id="JACHDY010000002">
    <property type="protein sequence ID" value="MBB5317234.1"/>
    <property type="molecule type" value="Genomic_DNA"/>
</dbReference>
<organism evidence="2 3">
    <name type="scientific">Tunturiibacter empetritectus</name>
    <dbReference type="NCBI Taxonomy" id="3069691"/>
    <lineage>
        <taxon>Bacteria</taxon>
        <taxon>Pseudomonadati</taxon>
        <taxon>Acidobacteriota</taxon>
        <taxon>Terriglobia</taxon>
        <taxon>Terriglobales</taxon>
        <taxon>Acidobacteriaceae</taxon>
        <taxon>Tunturiibacter</taxon>
    </lineage>
</organism>
<evidence type="ECO:0000313" key="3">
    <source>
        <dbReference type="Proteomes" id="UP000568106"/>
    </source>
</evidence>
<gene>
    <name evidence="2" type="ORF">HDF09_001903</name>
</gene>
<comment type="caution">
    <text evidence="2">The sequence shown here is derived from an EMBL/GenBank/DDBJ whole genome shotgun (WGS) entry which is preliminary data.</text>
</comment>
<dbReference type="Proteomes" id="UP000568106">
    <property type="component" value="Unassembled WGS sequence"/>
</dbReference>
<evidence type="ECO:0000256" key="1">
    <source>
        <dbReference type="SAM" id="Phobius"/>
    </source>
</evidence>
<evidence type="ECO:0000313" key="2">
    <source>
        <dbReference type="EMBL" id="MBB5317234.1"/>
    </source>
</evidence>
<accession>A0A7W8MSI8</accession>
<keyword evidence="1" id="KW-1133">Transmembrane helix</keyword>
<name>A0A7W8MSI8_9BACT</name>